<gene>
    <name evidence="1" type="ORF">N1M2_164</name>
</gene>
<evidence type="ECO:0000313" key="1">
    <source>
        <dbReference type="EMBL" id="QGH72027.1"/>
    </source>
</evidence>
<proteinExistence type="predicted"/>
<reference evidence="1 2" key="1">
    <citation type="submission" date="2019-11" db="EMBL/GenBank/DDBJ databases">
        <authorList>
            <person name="Lewis R."/>
            <person name="Clooney A.G."/>
            <person name="Stockdale S.R."/>
            <person name="Buttimer C."/>
            <person name="Draper L.A."/>
            <person name="Ross R.P."/>
            <person name="Hill C."/>
        </authorList>
    </citation>
    <scope>NUCLEOTIDE SEQUENCE [LARGE SCALE GENOMIC DNA]</scope>
</reference>
<dbReference type="Proteomes" id="UP000464669">
    <property type="component" value="Segment"/>
</dbReference>
<sequence>MGRPAILFEQRYGYTGGNQLVTEWDNMVKSSVLGTFRVIDEKGNTTYINEWEVKGFEPGIWGGTGPLKIRKRENGLFGETSLRAHINIVNKPDSAATNIVILADGVEYTSRTEFDYIPVGPGEVSVVYDKERNLGVWTVKLPEDGITSDKLVVQRDYTYSEAAGRSNTFNWIRDAKIIDEKTVTFTTYVANKSSTNYEVWFSNADVKCSSRSVRTTLVIEP</sequence>
<evidence type="ECO:0000313" key="2">
    <source>
        <dbReference type="Proteomes" id="UP000464669"/>
    </source>
</evidence>
<accession>A0A6B7ZEW6</accession>
<keyword evidence="2" id="KW-1185">Reference proteome</keyword>
<dbReference type="EMBL" id="MN642089">
    <property type="protein sequence ID" value="QGH72027.1"/>
    <property type="molecule type" value="Genomic_DNA"/>
</dbReference>
<organism evidence="1 2">
    <name type="scientific">Klebsiella phage N1M2</name>
    <dbReference type="NCBI Taxonomy" id="2664939"/>
    <lineage>
        <taxon>Viruses</taxon>
        <taxon>Duplodnaviria</taxon>
        <taxon>Heunggongvirae</taxon>
        <taxon>Uroviricota</taxon>
        <taxon>Caudoviricetes</taxon>
        <taxon>Chimalliviridae</taxon>
        <taxon>Nimduovirus</taxon>
        <taxon>Nimduovirus N1M2</taxon>
    </lineage>
</organism>
<protein>
    <submittedName>
        <fullName evidence="1">Uncharacterized protein</fullName>
    </submittedName>
</protein>
<name>A0A6B7ZEW6_9CAUD</name>